<evidence type="ECO:0000313" key="2">
    <source>
        <dbReference type="EMBL" id="CCH70200.1"/>
    </source>
</evidence>
<organism evidence="2 3">
    <name type="scientific">Phycicoccus elongatus Lp2</name>
    <dbReference type="NCBI Taxonomy" id="1193181"/>
    <lineage>
        <taxon>Bacteria</taxon>
        <taxon>Bacillati</taxon>
        <taxon>Actinomycetota</taxon>
        <taxon>Actinomycetes</taxon>
        <taxon>Micrococcales</taxon>
        <taxon>Intrasporangiaceae</taxon>
        <taxon>Phycicoccus</taxon>
    </lineage>
</organism>
<proteinExistence type="predicted"/>
<protein>
    <submittedName>
        <fullName evidence="2">Uncharacterized protein</fullName>
    </submittedName>
</protein>
<dbReference type="Proteomes" id="UP000013167">
    <property type="component" value="Unassembled WGS sequence"/>
</dbReference>
<sequence length="112" mass="12063">MTGATSPLRSGHPAQSRRARYGRQGHLGATLQWLMKKYSLSSYSVRLILAESGLEVHGKSLDSDTLLRIGGLVAANYSVMEISRIVHMPQATVGLIAAQCRSSEPPASRDGQ</sequence>
<evidence type="ECO:0000313" key="3">
    <source>
        <dbReference type="Proteomes" id="UP000013167"/>
    </source>
</evidence>
<feature type="region of interest" description="Disordered" evidence="1">
    <location>
        <begin position="1"/>
        <end position="23"/>
    </location>
</feature>
<dbReference type="EMBL" id="CAIZ01000123">
    <property type="protein sequence ID" value="CCH70200.1"/>
    <property type="molecule type" value="Genomic_DNA"/>
</dbReference>
<name>N0E3D4_9MICO</name>
<gene>
    <name evidence="2" type="ORF">BN10_530016</name>
</gene>
<dbReference type="HOGENOM" id="CLU_2144658_0_0_11"/>
<comment type="caution">
    <text evidence="2">The sequence shown here is derived from an EMBL/GenBank/DDBJ whole genome shotgun (WGS) entry which is preliminary data.</text>
</comment>
<reference evidence="2 3" key="1">
    <citation type="journal article" date="2013" name="ISME J.">
        <title>A metabolic model for members of the genus Tetrasphaera involved in enhanced biological phosphorus removal.</title>
        <authorList>
            <person name="Kristiansen R."/>
            <person name="Nguyen H.T.T."/>
            <person name="Saunders A.M."/>
            <person name="Nielsen J.L."/>
            <person name="Wimmer R."/>
            <person name="Le V.Q."/>
            <person name="McIlroy S.J."/>
            <person name="Petrovski S."/>
            <person name="Seviour R.J."/>
            <person name="Calteau A."/>
            <person name="Nielsen K.L."/>
            <person name="Nielsen P.H."/>
        </authorList>
    </citation>
    <scope>NUCLEOTIDE SEQUENCE [LARGE SCALE GENOMIC DNA]</scope>
    <source>
        <strain evidence="2 3">Lp2</strain>
    </source>
</reference>
<keyword evidence="3" id="KW-1185">Reference proteome</keyword>
<accession>N0E3D4</accession>
<dbReference type="AlphaFoldDB" id="N0E3D4"/>
<dbReference type="STRING" id="1193181.BN10_530016"/>
<evidence type="ECO:0000256" key="1">
    <source>
        <dbReference type="SAM" id="MobiDB-lite"/>
    </source>
</evidence>